<accession>A0A256FDP7</accession>
<dbReference type="AlphaFoldDB" id="A0A256FDP7"/>
<evidence type="ECO:0000256" key="5">
    <source>
        <dbReference type="ARBA" id="ARBA00022692"/>
    </source>
</evidence>
<dbReference type="EMBL" id="NNRK01000029">
    <property type="protein sequence ID" value="OYR12979.1"/>
    <property type="molecule type" value="Genomic_DNA"/>
</dbReference>
<feature type="transmembrane region" description="Helical" evidence="8">
    <location>
        <begin position="172"/>
        <end position="190"/>
    </location>
</feature>
<keyword evidence="6 8" id="KW-1133">Transmembrane helix</keyword>
<evidence type="ECO:0000256" key="8">
    <source>
        <dbReference type="SAM" id="Phobius"/>
    </source>
</evidence>
<proteinExistence type="inferred from homology"/>
<dbReference type="PANTHER" id="PTHR34979:SF1">
    <property type="entry name" value="INNER MEMBRANE PROTEIN YGAZ"/>
    <property type="match status" value="1"/>
</dbReference>
<keyword evidence="5 8" id="KW-0812">Transmembrane</keyword>
<dbReference type="RefSeq" id="WP_094577821.1">
    <property type="nucleotide sequence ID" value="NZ_JBHEEL010000015.1"/>
</dbReference>
<dbReference type="Pfam" id="PF03591">
    <property type="entry name" value="AzlC"/>
    <property type="match status" value="1"/>
</dbReference>
<evidence type="ECO:0000256" key="4">
    <source>
        <dbReference type="ARBA" id="ARBA00022475"/>
    </source>
</evidence>
<reference evidence="9 10" key="1">
    <citation type="submission" date="2017-07" db="EMBL/GenBank/DDBJ databases">
        <title>Phylogenetic study on the rhizospheric bacterium Ochrobactrum sp. A44.</title>
        <authorList>
            <person name="Krzyzanowska D.M."/>
            <person name="Ossowicki A."/>
            <person name="Rajewska M."/>
            <person name="Maciag T."/>
            <person name="Kaczynski Z."/>
            <person name="Czerwicka M."/>
            <person name="Jafra S."/>
        </authorList>
    </citation>
    <scope>NUCLEOTIDE SEQUENCE [LARGE SCALE GENOMIC DNA]</scope>
    <source>
        <strain evidence="9 10">PR17</strain>
    </source>
</reference>
<dbReference type="InterPro" id="IPR011606">
    <property type="entry name" value="Brnchd-chn_aa_trnsp_permease"/>
</dbReference>
<dbReference type="GO" id="GO:0005886">
    <property type="term" value="C:plasma membrane"/>
    <property type="evidence" value="ECO:0007669"/>
    <property type="project" value="UniProtKB-SubCell"/>
</dbReference>
<dbReference type="PANTHER" id="PTHR34979">
    <property type="entry name" value="INNER MEMBRANE PROTEIN YGAZ"/>
    <property type="match status" value="1"/>
</dbReference>
<gene>
    <name evidence="9" type="ORF">CEV32_1155</name>
</gene>
<comment type="caution">
    <text evidence="9">The sequence shown here is derived from an EMBL/GenBank/DDBJ whole genome shotgun (WGS) entry which is preliminary data.</text>
</comment>
<evidence type="ECO:0000256" key="6">
    <source>
        <dbReference type="ARBA" id="ARBA00022989"/>
    </source>
</evidence>
<sequence>MDFVEGQSGISRQSETLRGLREAIPVFLSFVPFALLLGAQATQKGLSAIEVPMMTGLNFGGGSEFAAIGLWTSPPHILLIVAITFLVNSRHFLMGAALAPFIRHLPKRKAFLTLFFMCDESWAMGLADARKSGGHFSIRYYFGAALGLYVTWILFTTVGALVGPVLGDVKRFGFDMAFPAVFIVILAGMWKGPVAALPWLVSLVVAGITYLTIPGAWYVPAGVVAGLMVAWQQAKPE</sequence>
<name>A0A256FDP7_9HYPH</name>
<evidence type="ECO:0000256" key="2">
    <source>
        <dbReference type="ARBA" id="ARBA00010735"/>
    </source>
</evidence>
<organism evidence="9 10">
    <name type="scientific">Brucella rhizosphaerae</name>
    <dbReference type="NCBI Taxonomy" id="571254"/>
    <lineage>
        <taxon>Bacteria</taxon>
        <taxon>Pseudomonadati</taxon>
        <taxon>Pseudomonadota</taxon>
        <taxon>Alphaproteobacteria</taxon>
        <taxon>Hyphomicrobiales</taxon>
        <taxon>Brucellaceae</taxon>
        <taxon>Brucella/Ochrobactrum group</taxon>
        <taxon>Brucella</taxon>
    </lineage>
</organism>
<evidence type="ECO:0000313" key="9">
    <source>
        <dbReference type="EMBL" id="OYR12979.1"/>
    </source>
</evidence>
<keyword evidence="4" id="KW-1003">Cell membrane</keyword>
<dbReference type="GO" id="GO:1903785">
    <property type="term" value="P:L-valine transmembrane transport"/>
    <property type="evidence" value="ECO:0007669"/>
    <property type="project" value="TreeGrafter"/>
</dbReference>
<comment type="subcellular location">
    <subcellularLocation>
        <location evidence="1">Cell membrane</location>
        <topology evidence="1">Multi-pass membrane protein</topology>
    </subcellularLocation>
</comment>
<dbReference type="Proteomes" id="UP000216345">
    <property type="component" value="Unassembled WGS sequence"/>
</dbReference>
<evidence type="ECO:0000313" key="10">
    <source>
        <dbReference type="Proteomes" id="UP000216345"/>
    </source>
</evidence>
<keyword evidence="10" id="KW-1185">Reference proteome</keyword>
<keyword evidence="7 8" id="KW-0472">Membrane</keyword>
<dbReference type="eggNOG" id="COG1296">
    <property type="taxonomic scope" value="Bacteria"/>
</dbReference>
<feature type="transmembrane region" description="Helical" evidence="8">
    <location>
        <begin position="140"/>
        <end position="166"/>
    </location>
</feature>
<comment type="similarity">
    <text evidence="2">Belongs to the AzlC family.</text>
</comment>
<keyword evidence="3" id="KW-0813">Transport</keyword>
<protein>
    <submittedName>
        <fullName evidence="9">AzlC family protein</fullName>
    </submittedName>
</protein>
<dbReference type="OrthoDB" id="9803444at2"/>
<feature type="transmembrane region" description="Helical" evidence="8">
    <location>
        <begin position="20"/>
        <end position="39"/>
    </location>
</feature>
<evidence type="ECO:0000256" key="3">
    <source>
        <dbReference type="ARBA" id="ARBA00022448"/>
    </source>
</evidence>
<evidence type="ECO:0000256" key="7">
    <source>
        <dbReference type="ARBA" id="ARBA00023136"/>
    </source>
</evidence>
<feature type="transmembrane region" description="Helical" evidence="8">
    <location>
        <begin position="197"/>
        <end position="219"/>
    </location>
</feature>
<evidence type="ECO:0000256" key="1">
    <source>
        <dbReference type="ARBA" id="ARBA00004651"/>
    </source>
</evidence>